<evidence type="ECO:0000313" key="1">
    <source>
        <dbReference type="EMBL" id="ABV13540.1"/>
    </source>
</evidence>
<protein>
    <submittedName>
        <fullName evidence="1">Uncharacterized protein</fullName>
    </submittedName>
</protein>
<sequence>MIILVKLIFFMFAPSDNGWRIMCRAAHTRTQTTAQVRACYDQPHE</sequence>
<gene>
    <name evidence="1" type="ordered locus">CKO_02423</name>
</gene>
<reference evidence="1 2" key="1">
    <citation type="submission" date="2007-08" db="EMBL/GenBank/DDBJ databases">
        <authorList>
            <consortium name="The Citrobacter koseri Genome Sequencing Project"/>
            <person name="McClelland M."/>
            <person name="Sanderson E.K."/>
            <person name="Porwollik S."/>
            <person name="Spieth J."/>
            <person name="Clifton W.S."/>
            <person name="Latreille P."/>
            <person name="Courtney L."/>
            <person name="Wang C."/>
            <person name="Pepin K."/>
            <person name="Bhonagiri V."/>
            <person name="Nash W."/>
            <person name="Johnson M."/>
            <person name="Thiruvilangam P."/>
            <person name="Wilson R."/>
        </authorList>
    </citation>
    <scope>NUCLEOTIDE SEQUENCE [LARGE SCALE GENOMIC DNA]</scope>
    <source>
        <strain evidence="2">ATCC BAA-895 / CDC 4225-83 / SGSC4696</strain>
    </source>
</reference>
<dbReference type="HOGENOM" id="CLU_3197809_0_0_6"/>
<dbReference type="AlphaFoldDB" id="A8AJ76"/>
<name>A8AJ76_CITK8</name>
<keyword evidence="2" id="KW-1185">Reference proteome</keyword>
<dbReference type="Proteomes" id="UP000008148">
    <property type="component" value="Chromosome"/>
</dbReference>
<organism evidence="1 2">
    <name type="scientific">Citrobacter koseri (strain ATCC BAA-895 / CDC 4225-83 / SGSC4696)</name>
    <dbReference type="NCBI Taxonomy" id="290338"/>
    <lineage>
        <taxon>Bacteria</taxon>
        <taxon>Pseudomonadati</taxon>
        <taxon>Pseudomonadota</taxon>
        <taxon>Gammaproteobacteria</taxon>
        <taxon>Enterobacterales</taxon>
        <taxon>Enterobacteriaceae</taxon>
        <taxon>Citrobacter</taxon>
    </lineage>
</organism>
<accession>A8AJ76</accession>
<proteinExistence type="predicted"/>
<dbReference type="KEGG" id="cko:CKO_02423"/>
<evidence type="ECO:0000313" key="2">
    <source>
        <dbReference type="Proteomes" id="UP000008148"/>
    </source>
</evidence>
<dbReference type="EMBL" id="CP000822">
    <property type="protein sequence ID" value="ABV13540.1"/>
    <property type="molecule type" value="Genomic_DNA"/>
</dbReference>